<feature type="region of interest" description="Disordered" evidence="1">
    <location>
        <begin position="1"/>
        <end position="26"/>
    </location>
</feature>
<evidence type="ECO:0000313" key="2">
    <source>
        <dbReference type="EMBL" id="KAF3540155.1"/>
    </source>
</evidence>
<proteinExistence type="predicted"/>
<dbReference type="EMBL" id="QGKX02001290">
    <property type="protein sequence ID" value="KAF3540155.1"/>
    <property type="molecule type" value="Genomic_DNA"/>
</dbReference>
<protein>
    <submittedName>
        <fullName evidence="2">Uncharacterized protein</fullName>
    </submittedName>
</protein>
<sequence>MAQDDATFGASGEEPTPMPEAAPPIPADFMSSLMARFARQDEVQKTTNEQLAALVAALTAPDGNKPSSTDPSLSLQHKPYGDGRRPRFRCVGA</sequence>
<name>A0A8S9Q8T3_BRACR</name>
<accession>A0A8S9Q8T3</accession>
<evidence type="ECO:0000256" key="1">
    <source>
        <dbReference type="SAM" id="MobiDB-lite"/>
    </source>
</evidence>
<feature type="compositionally biased region" description="Polar residues" evidence="1">
    <location>
        <begin position="65"/>
        <end position="75"/>
    </location>
</feature>
<gene>
    <name evidence="2" type="ORF">F2Q69_00022279</name>
</gene>
<reference evidence="2" key="1">
    <citation type="submission" date="2019-12" db="EMBL/GenBank/DDBJ databases">
        <title>Genome sequencing and annotation of Brassica cretica.</title>
        <authorList>
            <person name="Studholme D.J."/>
            <person name="Sarris P."/>
        </authorList>
    </citation>
    <scope>NUCLEOTIDE SEQUENCE</scope>
    <source>
        <strain evidence="2">PFS-109/04</strain>
        <tissue evidence="2">Leaf</tissue>
    </source>
</reference>
<dbReference type="Proteomes" id="UP000712600">
    <property type="component" value="Unassembled WGS sequence"/>
</dbReference>
<dbReference type="AlphaFoldDB" id="A0A8S9Q8T3"/>
<feature type="region of interest" description="Disordered" evidence="1">
    <location>
        <begin position="59"/>
        <end position="93"/>
    </location>
</feature>
<comment type="caution">
    <text evidence="2">The sequence shown here is derived from an EMBL/GenBank/DDBJ whole genome shotgun (WGS) entry which is preliminary data.</text>
</comment>
<evidence type="ECO:0000313" key="3">
    <source>
        <dbReference type="Proteomes" id="UP000712600"/>
    </source>
</evidence>
<organism evidence="2 3">
    <name type="scientific">Brassica cretica</name>
    <name type="common">Mustard</name>
    <dbReference type="NCBI Taxonomy" id="69181"/>
    <lineage>
        <taxon>Eukaryota</taxon>
        <taxon>Viridiplantae</taxon>
        <taxon>Streptophyta</taxon>
        <taxon>Embryophyta</taxon>
        <taxon>Tracheophyta</taxon>
        <taxon>Spermatophyta</taxon>
        <taxon>Magnoliopsida</taxon>
        <taxon>eudicotyledons</taxon>
        <taxon>Gunneridae</taxon>
        <taxon>Pentapetalae</taxon>
        <taxon>rosids</taxon>
        <taxon>malvids</taxon>
        <taxon>Brassicales</taxon>
        <taxon>Brassicaceae</taxon>
        <taxon>Brassiceae</taxon>
        <taxon>Brassica</taxon>
    </lineage>
</organism>
<feature type="compositionally biased region" description="Pro residues" evidence="1">
    <location>
        <begin position="16"/>
        <end position="26"/>
    </location>
</feature>